<dbReference type="CDD" id="cd02440">
    <property type="entry name" value="AdoMet_MTases"/>
    <property type="match status" value="1"/>
</dbReference>
<dbReference type="RefSeq" id="WP_175534057.1">
    <property type="nucleotide sequence ID" value="NZ_FOSQ01000009.1"/>
</dbReference>
<gene>
    <name evidence="2" type="ORF">SAMN02745775_10960</name>
</gene>
<dbReference type="AlphaFoldDB" id="A0A1I4D2Q6"/>
<feature type="domain" description="Methyltransferase" evidence="1">
    <location>
        <begin position="62"/>
        <end position="161"/>
    </location>
</feature>
<evidence type="ECO:0000259" key="1">
    <source>
        <dbReference type="Pfam" id="PF13649"/>
    </source>
</evidence>
<evidence type="ECO:0000313" key="3">
    <source>
        <dbReference type="Proteomes" id="UP000199473"/>
    </source>
</evidence>
<sequence>MAGSSTSDGPSDWRRLNQANWDERTRVHLGPRGYDLSSQRAGLGRLDAIVGAEIGDVSGLNILHLQCHLGDDSIALAQRGAARVVGVDFSPPALEAARSLAAECGVTNTRFVLSDVLETPSAIPEEAGAFDLVFTAWGTITWLPDLDAWATAIAFALRPGGAFYFADMHPVAWVFDDGGIAAPGFPGWRYPYFEPGPVPIDNPTDYMDTSAELANLQTIEFPHSLAEILGALRRAGLQLDWLHEHPRLVWKPFEGSVRDADGMWTWPDRPWLPLSLSLRAVKP</sequence>
<organism evidence="2 3">
    <name type="scientific">Falsiroseomonas stagni DSM 19981</name>
    <dbReference type="NCBI Taxonomy" id="1123062"/>
    <lineage>
        <taxon>Bacteria</taxon>
        <taxon>Pseudomonadati</taxon>
        <taxon>Pseudomonadota</taxon>
        <taxon>Alphaproteobacteria</taxon>
        <taxon>Acetobacterales</taxon>
        <taxon>Roseomonadaceae</taxon>
        <taxon>Falsiroseomonas</taxon>
    </lineage>
</organism>
<protein>
    <submittedName>
        <fullName evidence="2">Methyltransferase domain-containing protein</fullName>
    </submittedName>
</protein>
<reference evidence="2 3" key="1">
    <citation type="submission" date="2016-10" db="EMBL/GenBank/DDBJ databases">
        <authorList>
            <person name="de Groot N.N."/>
        </authorList>
    </citation>
    <scope>NUCLEOTIDE SEQUENCE [LARGE SCALE GENOMIC DNA]</scope>
    <source>
        <strain evidence="2 3">DSM 19981</strain>
    </source>
</reference>
<dbReference type="InterPro" id="IPR041698">
    <property type="entry name" value="Methyltransf_25"/>
</dbReference>
<dbReference type="Gene3D" id="3.40.50.150">
    <property type="entry name" value="Vaccinia Virus protein VP39"/>
    <property type="match status" value="1"/>
</dbReference>
<proteinExistence type="predicted"/>
<dbReference type="Proteomes" id="UP000199473">
    <property type="component" value="Unassembled WGS sequence"/>
</dbReference>
<keyword evidence="3" id="KW-1185">Reference proteome</keyword>
<dbReference type="STRING" id="1123062.SAMN02745775_10960"/>
<dbReference type="InterPro" id="IPR029063">
    <property type="entry name" value="SAM-dependent_MTases_sf"/>
</dbReference>
<accession>A0A1I4D2Q6</accession>
<dbReference type="GO" id="GO:0032259">
    <property type="term" value="P:methylation"/>
    <property type="evidence" value="ECO:0007669"/>
    <property type="project" value="UniProtKB-KW"/>
</dbReference>
<dbReference type="GO" id="GO:0008168">
    <property type="term" value="F:methyltransferase activity"/>
    <property type="evidence" value="ECO:0007669"/>
    <property type="project" value="UniProtKB-KW"/>
</dbReference>
<dbReference type="EMBL" id="FOSQ01000009">
    <property type="protein sequence ID" value="SFK87120.1"/>
    <property type="molecule type" value="Genomic_DNA"/>
</dbReference>
<keyword evidence="2" id="KW-0489">Methyltransferase</keyword>
<evidence type="ECO:0000313" key="2">
    <source>
        <dbReference type="EMBL" id="SFK87120.1"/>
    </source>
</evidence>
<name>A0A1I4D2Q6_9PROT</name>
<dbReference type="SUPFAM" id="SSF53335">
    <property type="entry name" value="S-adenosyl-L-methionine-dependent methyltransferases"/>
    <property type="match status" value="1"/>
</dbReference>
<dbReference type="Pfam" id="PF13649">
    <property type="entry name" value="Methyltransf_25"/>
    <property type="match status" value="1"/>
</dbReference>
<dbReference type="PANTHER" id="PTHR43464:SF82">
    <property type="entry name" value="METHYLTRANSFERASE DOMAIN-CONTAINING PROTEIN"/>
    <property type="match status" value="1"/>
</dbReference>
<keyword evidence="2" id="KW-0808">Transferase</keyword>
<dbReference type="PANTHER" id="PTHR43464">
    <property type="entry name" value="METHYLTRANSFERASE"/>
    <property type="match status" value="1"/>
</dbReference>